<name>A0A6J5MW78_9CAUD</name>
<proteinExistence type="predicted"/>
<reference evidence="1" key="1">
    <citation type="submission" date="2020-04" db="EMBL/GenBank/DDBJ databases">
        <authorList>
            <person name="Chiriac C."/>
            <person name="Salcher M."/>
            <person name="Ghai R."/>
            <person name="Kavagutti S V."/>
        </authorList>
    </citation>
    <scope>NUCLEOTIDE SEQUENCE</scope>
</reference>
<evidence type="ECO:0000313" key="1">
    <source>
        <dbReference type="EMBL" id="CAB4149190.1"/>
    </source>
</evidence>
<accession>A0A6J5MW78</accession>
<dbReference type="EMBL" id="LR797211">
    <property type="protein sequence ID" value="CAB4194445.1"/>
    <property type="molecule type" value="Genomic_DNA"/>
</dbReference>
<dbReference type="EMBL" id="LR797158">
    <property type="protein sequence ID" value="CAB4190767.1"/>
    <property type="molecule type" value="Genomic_DNA"/>
</dbReference>
<evidence type="ECO:0000313" key="2">
    <source>
        <dbReference type="EMBL" id="CAB4190767.1"/>
    </source>
</evidence>
<protein>
    <submittedName>
        <fullName evidence="1">Uncharacterized protein</fullName>
    </submittedName>
</protein>
<organism evidence="1">
    <name type="scientific">uncultured Caudovirales phage</name>
    <dbReference type="NCBI Taxonomy" id="2100421"/>
    <lineage>
        <taxon>Viruses</taxon>
        <taxon>Duplodnaviria</taxon>
        <taxon>Heunggongvirae</taxon>
        <taxon>Uroviricota</taxon>
        <taxon>Caudoviricetes</taxon>
        <taxon>Peduoviridae</taxon>
        <taxon>Maltschvirus</taxon>
        <taxon>Maltschvirus maltsch</taxon>
    </lineage>
</organism>
<evidence type="ECO:0000313" key="3">
    <source>
        <dbReference type="EMBL" id="CAB4194445.1"/>
    </source>
</evidence>
<dbReference type="EMBL" id="LR796510">
    <property type="protein sequence ID" value="CAB4149190.1"/>
    <property type="molecule type" value="Genomic_DNA"/>
</dbReference>
<gene>
    <name evidence="2" type="ORF">UFOVP1191_115</name>
    <name evidence="3" type="ORF">UFOVP1252_64</name>
    <name evidence="1" type="ORF">UFOVP529_57</name>
</gene>
<sequence length="132" mass="13871">MYGFKVENGKISLTTRGAGLAGLYELTDCRMVEVAAVGTLGGVKVALLCDEEGLLVNNPERNLTAGDLRAEMSDGFPEYTLVGTCSLVADDTNLRGFTAEEVAKITKALDKGGYPYGSSAFTVGGIEVVVVR</sequence>